<protein>
    <recommendedName>
        <fullName evidence="3">SIR2-like domain-containing protein</fullName>
    </recommendedName>
</protein>
<accession>A0A9W6FRC7</accession>
<dbReference type="InterPro" id="IPR029035">
    <property type="entry name" value="DHS-like_NAD/FAD-binding_dom"/>
</dbReference>
<proteinExistence type="predicted"/>
<name>A0A9W6FRC7_9MICO</name>
<dbReference type="Gene3D" id="3.40.50.1220">
    <property type="entry name" value="TPP-binding domain"/>
    <property type="match status" value="1"/>
</dbReference>
<evidence type="ECO:0008006" key="3">
    <source>
        <dbReference type="Google" id="ProtNLM"/>
    </source>
</evidence>
<comment type="caution">
    <text evidence="1">The sequence shown here is derived from an EMBL/GenBank/DDBJ whole genome shotgun (WGS) entry which is preliminary data.</text>
</comment>
<reference evidence="1" key="1">
    <citation type="submission" date="2022-12" db="EMBL/GenBank/DDBJ databases">
        <title>Reference genome sequencing for broad-spectrum identification of bacterial and archaeal isolates by mass spectrometry.</title>
        <authorList>
            <person name="Sekiguchi Y."/>
            <person name="Tourlousse D.M."/>
        </authorList>
    </citation>
    <scope>NUCLEOTIDE SEQUENCE</scope>
    <source>
        <strain evidence="1">14</strain>
    </source>
</reference>
<keyword evidence="2" id="KW-1185">Reference proteome</keyword>
<dbReference type="EMBL" id="BSDP01000001">
    <property type="protein sequence ID" value="GLI27527.1"/>
    <property type="molecule type" value="Genomic_DNA"/>
</dbReference>
<sequence>MWITGDVELPDEVLAAQAEGRLVFFVGAGASVAPPSDLPLFGVLAEKLAVLARVPYDDAVAIDYFLGSMPDDFDAHGHTRDIISTANSMPNSTHGAIVRLASATGSLRVVTTNFDDHLASAAASEGIAIADKWIGPALPLGDDFEGLVHLHGSVTRHPRELVLTDQDFGRAYLTAAWATRFLLPMFQRFTVVFIGYSHDDPIMRYLALGLPSGTPRFALTSADSAHDIKWKRLGVRPVAYPVSGHDHGALVRALIAWDVRARMGQIEHGARIQEIVSAGPTLTPVDRDYLIERLTCREGASDFAKATTSESTELKLEWLRWLESFAGFRELFEPGDVDEASAILGKWFCRTFLAAPGLHGAALQTVQRLGQTFAEPLFTTAGFSVEELDQADPTAGARWRAFLATSVHGFTAPARSDVLLPFVPGAAPRSVSVLRFAIRPFLVLKPRWFLEEPETPTAVPDADVSWHGDEYALTPHLSAAVQAARPGDQSLGLALEEALTAAYDLLDTYRGEPGWDALSFGRSAIEPHPQDEFREPIDAIIDALRDFGLRVYATQRDLPGRWWATGRQLFQRVALHLTAVDSDLDSNSKLEWLLDRSDLYEDGLKHETYAVLAASVAGASSETRGRVLETVMVGPDLPAESPDRDRHVEYGKYNLLVWLVAHAPSWVEASSALEAIRQANQDFAPRDHPDFDTWMSSGTWGGRLPVDPSEFTAGIRADAATTLADLLSRDFSERAFDEPTWRDTLSLLTQSVESDASIGDSLWDEVLLQVADQPRQAEMLRAIVAGWSKADLNSSALVAIERTSTLVPDAEAAFQVGRFLVEQVRKRVDDVEDDSLKNMRAMARALWLAHGSAFSHAQGVDVMSLAPLYLNSWPGSLALYWLTEIDRRWRQDRDVWAGLNEEEQEAVIQLLAGPSHALDATRPAFTSQLFFLFMADADFASAHLLPLFNDAESAALVWNAFLHHPRYNDRLLAAGLLDAMVAAWDRLGSIVEETIRQQFFGVVVSVASFSGVTNEERQGLLDRSVLSENGAYAERFAGSITRLLRVDRVDGAAIWERWLRAHVHDRLNGVPRIASADELACWADAVPFCGTAIPDGIALFDGRAPGFGEQSVLTDFPAGVLAAHGPELVEFFAARARNTVRSGFGLSYRVRRLVDLIRSELGDEVAGPLVDALRARGFLDEPT</sequence>
<organism evidence="1 2">
    <name type="scientific">Agromyces rhizosphaerae</name>
    <dbReference type="NCBI Taxonomy" id="88374"/>
    <lineage>
        <taxon>Bacteria</taxon>
        <taxon>Bacillati</taxon>
        <taxon>Actinomycetota</taxon>
        <taxon>Actinomycetes</taxon>
        <taxon>Micrococcales</taxon>
        <taxon>Microbacteriaceae</taxon>
        <taxon>Agromyces</taxon>
    </lineage>
</organism>
<evidence type="ECO:0000313" key="1">
    <source>
        <dbReference type="EMBL" id="GLI27527.1"/>
    </source>
</evidence>
<dbReference type="Pfam" id="PF13289">
    <property type="entry name" value="SIR2_2"/>
    <property type="match status" value="1"/>
</dbReference>
<dbReference type="AlphaFoldDB" id="A0A9W6FRC7"/>
<gene>
    <name evidence="1" type="ORF">ARHIZOSPH14_17690</name>
</gene>
<evidence type="ECO:0000313" key="2">
    <source>
        <dbReference type="Proteomes" id="UP001144396"/>
    </source>
</evidence>
<dbReference type="SUPFAM" id="SSF52467">
    <property type="entry name" value="DHS-like NAD/FAD-binding domain"/>
    <property type="match status" value="1"/>
</dbReference>
<dbReference type="Proteomes" id="UP001144396">
    <property type="component" value="Unassembled WGS sequence"/>
</dbReference>
<dbReference type="RefSeq" id="WP_281884133.1">
    <property type="nucleotide sequence ID" value="NZ_BSDP01000001.1"/>
</dbReference>